<organism evidence="4 5">
    <name type="scientific">Agaricus bisporus var. burnettii</name>
    <dbReference type="NCBI Taxonomy" id="192524"/>
    <lineage>
        <taxon>Eukaryota</taxon>
        <taxon>Fungi</taxon>
        <taxon>Dikarya</taxon>
        <taxon>Basidiomycota</taxon>
        <taxon>Agaricomycotina</taxon>
        <taxon>Agaricomycetes</taxon>
        <taxon>Agaricomycetidae</taxon>
        <taxon>Agaricales</taxon>
        <taxon>Agaricineae</taxon>
        <taxon>Agaricaceae</taxon>
        <taxon>Agaricus</taxon>
    </lineage>
</organism>
<feature type="compositionally biased region" description="Polar residues" evidence="3">
    <location>
        <begin position="128"/>
        <end position="137"/>
    </location>
</feature>
<evidence type="ECO:0000256" key="2">
    <source>
        <dbReference type="ARBA" id="ARBA00022737"/>
    </source>
</evidence>
<feature type="region of interest" description="Disordered" evidence="3">
    <location>
        <begin position="1"/>
        <end position="42"/>
    </location>
</feature>
<dbReference type="Gene3D" id="2.120.10.80">
    <property type="entry name" value="Kelch-type beta propeller"/>
    <property type="match status" value="2"/>
</dbReference>
<protein>
    <submittedName>
        <fullName evidence="4">Uncharacterized protein</fullName>
    </submittedName>
</protein>
<name>A0A8H7C0C0_AGABI</name>
<evidence type="ECO:0000313" key="5">
    <source>
        <dbReference type="Proteomes" id="UP000629468"/>
    </source>
</evidence>
<keyword evidence="1" id="KW-0880">Kelch repeat</keyword>
<dbReference type="Pfam" id="PF24681">
    <property type="entry name" value="Kelch_KLHDC2_KLHL20_DRC7"/>
    <property type="match status" value="2"/>
</dbReference>
<keyword evidence="2" id="KW-0677">Repeat</keyword>
<evidence type="ECO:0000256" key="1">
    <source>
        <dbReference type="ARBA" id="ARBA00022441"/>
    </source>
</evidence>
<evidence type="ECO:0000256" key="3">
    <source>
        <dbReference type="SAM" id="MobiDB-lite"/>
    </source>
</evidence>
<dbReference type="EMBL" id="JABXXO010000016">
    <property type="protein sequence ID" value="KAF7759795.1"/>
    <property type="molecule type" value="Genomic_DNA"/>
</dbReference>
<reference evidence="4 5" key="1">
    <citation type="journal article" name="Sci. Rep.">
        <title>Telomere-to-telomere assembled and centromere annotated genomes of the two main subspecies of the button mushroom Agaricus bisporus reveal especially polymorphic chromosome ends.</title>
        <authorList>
            <person name="Sonnenberg A.S.M."/>
            <person name="Sedaghat-Telgerd N."/>
            <person name="Lavrijssen B."/>
            <person name="Ohm R.A."/>
            <person name="Hendrickx P.M."/>
            <person name="Scholtmeijer K."/>
            <person name="Baars J.J.P."/>
            <person name="van Peer A."/>
        </authorList>
    </citation>
    <scope>NUCLEOTIDE SEQUENCE [LARGE SCALE GENOMIC DNA]</scope>
    <source>
        <strain evidence="4 5">H119_p4</strain>
    </source>
</reference>
<comment type="caution">
    <text evidence="4">The sequence shown here is derived from an EMBL/GenBank/DDBJ whole genome shotgun (WGS) entry which is preliminary data.</text>
</comment>
<dbReference type="AlphaFoldDB" id="A0A8H7C0C0"/>
<feature type="compositionally biased region" description="Polar residues" evidence="3">
    <location>
        <begin position="144"/>
        <end position="154"/>
    </location>
</feature>
<gene>
    <name evidence="4" type="ORF">Agabi119p4_11490</name>
</gene>
<sequence length="549" mass="61240">MSRSQEPRPLPIPPSTRSPFEPPSSEPRITPPPPSETSEGAYTTFGRHILPCISLGEEIPQPRETGPSTLLPSIIIEMPKRTSNDQTSRKASINDDTNQAYLSSLSSHSDLQCNAIDTSPGRPRPRHSSFSMVSPRTASEFHQPRSQTTLSLKQPSRGAAPKRNSPAHGLQDKYTSHPKYKSGVKIVHNKDEEAMPTSGLLWYRGPVYGALPGRTLRSHSTTTIRNKAWVIGGYDDKQNYRDIYCLDLETLQWSHPEYKGDIPPPCRGHTATAVDHRIFVIGGMSTHATSEPITVYVFDTLTLSWTRPRIALGSSPVQRRAHSAVYWDEKIWIFGGGNGFTALNDVWSLDVSPIINGRRTVIYRTEPSALKWEKVEKQDNSPDSTPCGNWPDARGYHTADVVDNFMFIVGGADGQNVLDSIWVLNLGTKVWHHLDWLKGSSLTSRLAHSSTRLGPYLFIFGGVGKEYNSELHLLNLVTLQEERRRVYGKAPMPRGYHTTVHGNGRIHVIGGANATYGFDDVWILELASLAYLPQITDFKVEPLEDIGWY</sequence>
<dbReference type="PANTHER" id="PTHR46093">
    <property type="entry name" value="ACYL-COA-BINDING DOMAIN-CONTAINING PROTEIN 5"/>
    <property type="match status" value="1"/>
</dbReference>
<proteinExistence type="predicted"/>
<feature type="region of interest" description="Disordered" evidence="3">
    <location>
        <begin position="111"/>
        <end position="178"/>
    </location>
</feature>
<dbReference type="PANTHER" id="PTHR46093:SF18">
    <property type="entry name" value="FIBRONECTIN TYPE-III DOMAIN-CONTAINING PROTEIN"/>
    <property type="match status" value="1"/>
</dbReference>
<dbReference type="InterPro" id="IPR015915">
    <property type="entry name" value="Kelch-typ_b-propeller"/>
</dbReference>
<evidence type="ECO:0000313" key="4">
    <source>
        <dbReference type="EMBL" id="KAF7759795.1"/>
    </source>
</evidence>
<feature type="compositionally biased region" description="Pro residues" evidence="3">
    <location>
        <begin position="8"/>
        <end position="35"/>
    </location>
</feature>
<accession>A0A8H7C0C0</accession>
<dbReference type="Proteomes" id="UP000629468">
    <property type="component" value="Unassembled WGS sequence"/>
</dbReference>
<dbReference type="SUPFAM" id="SSF117281">
    <property type="entry name" value="Kelch motif"/>
    <property type="match status" value="2"/>
</dbReference>